<proteinExistence type="predicted"/>
<dbReference type="Proteomes" id="UP000002051">
    <property type="component" value="Unassembled WGS sequence"/>
</dbReference>
<keyword evidence="2" id="KW-1133">Transmembrane helix</keyword>
<keyword evidence="2 3" id="KW-0812">Transmembrane</keyword>
<dbReference type="EMBL" id="CM001217">
    <property type="protein sequence ID" value="KEH42011.1"/>
    <property type="molecule type" value="Genomic_DNA"/>
</dbReference>
<feature type="compositionally biased region" description="Basic and acidic residues" evidence="1">
    <location>
        <begin position="40"/>
        <end position="51"/>
    </location>
</feature>
<protein>
    <submittedName>
        <fullName evidence="3">Transmembrane protein, putative</fullName>
    </submittedName>
</protein>
<reference evidence="4" key="3">
    <citation type="submission" date="2015-04" db="UniProtKB">
        <authorList>
            <consortium name="EnsemblPlants"/>
        </authorList>
    </citation>
    <scope>IDENTIFICATION</scope>
    <source>
        <strain evidence="4">cv. Jemalong A17</strain>
    </source>
</reference>
<feature type="region of interest" description="Disordered" evidence="1">
    <location>
        <begin position="1"/>
        <end position="29"/>
    </location>
</feature>
<organism evidence="3 5">
    <name type="scientific">Medicago truncatula</name>
    <name type="common">Barrel medic</name>
    <name type="synonym">Medicago tribuloides</name>
    <dbReference type="NCBI Taxonomy" id="3880"/>
    <lineage>
        <taxon>Eukaryota</taxon>
        <taxon>Viridiplantae</taxon>
        <taxon>Streptophyta</taxon>
        <taxon>Embryophyta</taxon>
        <taxon>Tracheophyta</taxon>
        <taxon>Spermatophyta</taxon>
        <taxon>Magnoliopsida</taxon>
        <taxon>eudicotyledons</taxon>
        <taxon>Gunneridae</taxon>
        <taxon>Pentapetalae</taxon>
        <taxon>rosids</taxon>
        <taxon>fabids</taxon>
        <taxon>Fabales</taxon>
        <taxon>Fabaceae</taxon>
        <taxon>Papilionoideae</taxon>
        <taxon>50 kb inversion clade</taxon>
        <taxon>NPAAA clade</taxon>
        <taxon>Hologalegina</taxon>
        <taxon>IRL clade</taxon>
        <taxon>Trifolieae</taxon>
        <taxon>Medicago</taxon>
    </lineage>
</organism>
<name>A0A072VK59_MEDTR</name>
<evidence type="ECO:0000313" key="3">
    <source>
        <dbReference type="EMBL" id="KEH42011.1"/>
    </source>
</evidence>
<evidence type="ECO:0000256" key="1">
    <source>
        <dbReference type="SAM" id="MobiDB-lite"/>
    </source>
</evidence>
<evidence type="ECO:0000256" key="2">
    <source>
        <dbReference type="SAM" id="Phobius"/>
    </source>
</evidence>
<feature type="transmembrane region" description="Helical" evidence="2">
    <location>
        <begin position="69"/>
        <end position="87"/>
    </location>
</feature>
<keyword evidence="2" id="KW-0472">Membrane</keyword>
<dbReference type="HOGENOM" id="CLU_181843_0_0_1"/>
<reference evidence="3 5" key="1">
    <citation type="journal article" date="2011" name="Nature">
        <title>The Medicago genome provides insight into the evolution of rhizobial symbioses.</title>
        <authorList>
            <person name="Young N.D."/>
            <person name="Debelle F."/>
            <person name="Oldroyd G.E."/>
            <person name="Geurts R."/>
            <person name="Cannon S.B."/>
            <person name="Udvardi M.K."/>
            <person name="Benedito V.A."/>
            <person name="Mayer K.F."/>
            <person name="Gouzy J."/>
            <person name="Schoof H."/>
            <person name="Van de Peer Y."/>
            <person name="Proost S."/>
            <person name="Cook D.R."/>
            <person name="Meyers B.C."/>
            <person name="Spannagl M."/>
            <person name="Cheung F."/>
            <person name="De Mita S."/>
            <person name="Krishnakumar V."/>
            <person name="Gundlach H."/>
            <person name="Zhou S."/>
            <person name="Mudge J."/>
            <person name="Bharti A.K."/>
            <person name="Murray J.D."/>
            <person name="Naoumkina M.A."/>
            <person name="Rosen B."/>
            <person name="Silverstein K.A."/>
            <person name="Tang H."/>
            <person name="Rombauts S."/>
            <person name="Zhao P.X."/>
            <person name="Zhou P."/>
            <person name="Barbe V."/>
            <person name="Bardou P."/>
            <person name="Bechner M."/>
            <person name="Bellec A."/>
            <person name="Berger A."/>
            <person name="Berges H."/>
            <person name="Bidwell S."/>
            <person name="Bisseling T."/>
            <person name="Choisne N."/>
            <person name="Couloux A."/>
            <person name="Denny R."/>
            <person name="Deshpande S."/>
            <person name="Dai X."/>
            <person name="Doyle J.J."/>
            <person name="Dudez A.M."/>
            <person name="Farmer A.D."/>
            <person name="Fouteau S."/>
            <person name="Franken C."/>
            <person name="Gibelin C."/>
            <person name="Gish J."/>
            <person name="Goldstein S."/>
            <person name="Gonzalez A.J."/>
            <person name="Green P.J."/>
            <person name="Hallab A."/>
            <person name="Hartog M."/>
            <person name="Hua A."/>
            <person name="Humphray S.J."/>
            <person name="Jeong D.H."/>
            <person name="Jing Y."/>
            <person name="Jocker A."/>
            <person name="Kenton S.M."/>
            <person name="Kim D.J."/>
            <person name="Klee K."/>
            <person name="Lai H."/>
            <person name="Lang C."/>
            <person name="Lin S."/>
            <person name="Macmil S.L."/>
            <person name="Magdelenat G."/>
            <person name="Matthews L."/>
            <person name="McCorrison J."/>
            <person name="Monaghan E.L."/>
            <person name="Mun J.H."/>
            <person name="Najar F.Z."/>
            <person name="Nicholson C."/>
            <person name="Noirot C."/>
            <person name="O'Bleness M."/>
            <person name="Paule C.R."/>
            <person name="Poulain J."/>
            <person name="Prion F."/>
            <person name="Qin B."/>
            <person name="Qu C."/>
            <person name="Retzel E.F."/>
            <person name="Riddle C."/>
            <person name="Sallet E."/>
            <person name="Samain S."/>
            <person name="Samson N."/>
            <person name="Sanders I."/>
            <person name="Saurat O."/>
            <person name="Scarpelli C."/>
            <person name="Schiex T."/>
            <person name="Segurens B."/>
            <person name="Severin A.J."/>
            <person name="Sherrier D.J."/>
            <person name="Shi R."/>
            <person name="Sims S."/>
            <person name="Singer S.R."/>
            <person name="Sinharoy S."/>
            <person name="Sterck L."/>
            <person name="Viollet A."/>
            <person name="Wang B.B."/>
            <person name="Wang K."/>
            <person name="Wang M."/>
            <person name="Wang X."/>
            <person name="Warfsmann J."/>
            <person name="Weissenbach J."/>
            <person name="White D.D."/>
            <person name="White J.D."/>
            <person name="Wiley G.B."/>
            <person name="Wincker P."/>
            <person name="Xing Y."/>
            <person name="Yang L."/>
            <person name="Yao Z."/>
            <person name="Ying F."/>
            <person name="Zhai J."/>
            <person name="Zhou L."/>
            <person name="Zuber A."/>
            <person name="Denarie J."/>
            <person name="Dixon R.A."/>
            <person name="May G.D."/>
            <person name="Schwartz D.C."/>
            <person name="Rogers J."/>
            <person name="Quetier F."/>
            <person name="Town C.D."/>
            <person name="Roe B.A."/>
        </authorList>
    </citation>
    <scope>NUCLEOTIDE SEQUENCE [LARGE SCALE GENOMIC DNA]</scope>
    <source>
        <strain evidence="3">A17</strain>
        <strain evidence="4 5">cv. Jemalong A17</strain>
    </source>
</reference>
<dbReference type="AlphaFoldDB" id="A0A072VK59"/>
<keyword evidence="5" id="KW-1185">Reference proteome</keyword>
<sequence length="93" mass="10023">MASSTENSDETFPSADIAAELNPGNNTEVQVDPISSEVAASKEIKEEATDKQKKKQIEKKEYLDKLKSAIIISSIVVALAGAAFAITKKLKEK</sequence>
<dbReference type="EnsemblPlants" id="KEH42011">
    <property type="protein sequence ID" value="KEH42011"/>
    <property type="gene ID" value="MTR_1g059820"/>
</dbReference>
<gene>
    <name evidence="3" type="ordered locus">MTR_1g059820</name>
</gene>
<dbReference type="STRING" id="3880.A0A072VK59"/>
<evidence type="ECO:0000313" key="4">
    <source>
        <dbReference type="EnsemblPlants" id="KEH42011"/>
    </source>
</evidence>
<dbReference type="PANTHER" id="PTHR37741:SF1">
    <property type="entry name" value="TRANSMEMBRANE PROTEIN"/>
    <property type="match status" value="1"/>
</dbReference>
<dbReference type="PANTHER" id="PTHR37741">
    <property type="entry name" value="TRANSMEMBRANE PROTEIN"/>
    <property type="match status" value="1"/>
</dbReference>
<accession>A0A072VK59</accession>
<evidence type="ECO:0000313" key="5">
    <source>
        <dbReference type="Proteomes" id="UP000002051"/>
    </source>
</evidence>
<reference evidence="3 5" key="2">
    <citation type="journal article" date="2014" name="BMC Genomics">
        <title>An improved genome release (version Mt4.0) for the model legume Medicago truncatula.</title>
        <authorList>
            <person name="Tang H."/>
            <person name="Krishnakumar V."/>
            <person name="Bidwell S."/>
            <person name="Rosen B."/>
            <person name="Chan A."/>
            <person name="Zhou S."/>
            <person name="Gentzbittel L."/>
            <person name="Childs K.L."/>
            <person name="Yandell M."/>
            <person name="Gundlach H."/>
            <person name="Mayer K.F."/>
            <person name="Schwartz D.C."/>
            <person name="Town C.D."/>
        </authorList>
    </citation>
    <scope>GENOME REANNOTATION</scope>
    <source>
        <strain evidence="3">A17</strain>
        <strain evidence="4 5">cv. Jemalong A17</strain>
    </source>
</reference>
<feature type="region of interest" description="Disordered" evidence="1">
    <location>
        <begin position="37"/>
        <end position="56"/>
    </location>
</feature>